<organism evidence="1">
    <name type="scientific">uncultured Caudovirales phage</name>
    <dbReference type="NCBI Taxonomy" id="2100421"/>
    <lineage>
        <taxon>Viruses</taxon>
        <taxon>Duplodnaviria</taxon>
        <taxon>Heunggongvirae</taxon>
        <taxon>Uroviricota</taxon>
        <taxon>Caudoviricetes</taxon>
        <taxon>Peduoviridae</taxon>
        <taxon>Maltschvirus</taxon>
        <taxon>Maltschvirus maltsch</taxon>
    </lineage>
</organism>
<sequence>MNYEFCDDLSAPELCVIMNRIWWINNQAEIREFLGMEPRIVQEQMLIMPDPTVRTMFRLKWPQT</sequence>
<name>A0A6J5LYK2_9CAUD</name>
<protein>
    <submittedName>
        <fullName evidence="1">Uncharacterized protein</fullName>
    </submittedName>
</protein>
<reference evidence="1" key="1">
    <citation type="submission" date="2020-04" db="EMBL/GenBank/DDBJ databases">
        <authorList>
            <person name="Chiriac C."/>
            <person name="Salcher M."/>
            <person name="Ghai R."/>
            <person name="Kavagutti S V."/>
        </authorList>
    </citation>
    <scope>NUCLEOTIDE SEQUENCE</scope>
</reference>
<proteinExistence type="predicted"/>
<evidence type="ECO:0000313" key="1">
    <source>
        <dbReference type="EMBL" id="CAB4137986.1"/>
    </source>
</evidence>
<gene>
    <name evidence="1" type="ORF">UFOVP328_179</name>
</gene>
<dbReference type="EMBL" id="LR796341">
    <property type="protein sequence ID" value="CAB4137986.1"/>
    <property type="molecule type" value="Genomic_DNA"/>
</dbReference>
<accession>A0A6J5LYK2</accession>